<protein>
    <submittedName>
        <fullName evidence="1">Uncharacterized protein</fullName>
    </submittedName>
</protein>
<sequence length="215" mass="24498">MTKAYEKLQNGPQTGIARSELNYEERANTRVIDVRGTTGLAQVNNPGKFTNVLYLEGNEEAAAELFADVNDDLIDAVDLSAKNVLQTSLPRPMYDRILDASGRRKIRKYSTVVFEGREDGTIWLIDRDRYETRVDRRYTTSETESARVPPEISLEELYEQQGSIITESDIRSTAITGDVRQVLDYYRVASGYHCRPTTTENNQLAIKKTHNEERL</sequence>
<comment type="caution">
    <text evidence="1">The sequence shown here is derived from an EMBL/GenBank/DDBJ whole genome shotgun (WGS) entry which is preliminary data.</text>
</comment>
<keyword evidence="2" id="KW-1185">Reference proteome</keyword>
<organism evidence="1 2">
    <name type="scientific">Haloarcula rubra</name>
    <dbReference type="NCBI Taxonomy" id="2487747"/>
    <lineage>
        <taxon>Archaea</taxon>
        <taxon>Methanobacteriati</taxon>
        <taxon>Methanobacteriota</taxon>
        <taxon>Stenosarchaea group</taxon>
        <taxon>Halobacteria</taxon>
        <taxon>Halobacteriales</taxon>
        <taxon>Haloarculaceae</taxon>
        <taxon>Haloarcula</taxon>
    </lineage>
</organism>
<gene>
    <name evidence="1" type="ORF">EGH21_13445</name>
</gene>
<dbReference type="AlphaFoldDB" id="A0AAW4PS74"/>
<evidence type="ECO:0000313" key="1">
    <source>
        <dbReference type="EMBL" id="MBX0324036.1"/>
    </source>
</evidence>
<dbReference type="RefSeq" id="WP_220619001.1">
    <property type="nucleotide sequence ID" value="NZ_RKLR01000005.1"/>
</dbReference>
<name>A0AAW4PS74_9EURY</name>
<dbReference type="EMBL" id="RKLR01000005">
    <property type="protein sequence ID" value="MBX0324036.1"/>
    <property type="molecule type" value="Genomic_DNA"/>
</dbReference>
<proteinExistence type="predicted"/>
<dbReference type="Proteomes" id="UP001430377">
    <property type="component" value="Unassembled WGS sequence"/>
</dbReference>
<evidence type="ECO:0000313" key="2">
    <source>
        <dbReference type="Proteomes" id="UP001430377"/>
    </source>
</evidence>
<accession>A0AAW4PS74</accession>
<reference evidence="1 2" key="1">
    <citation type="submission" date="2021-06" db="EMBL/GenBank/DDBJ databases">
        <title>Halomicroarcula sp. a new haloarchaeum isolated from saline soil.</title>
        <authorList>
            <person name="Duran-Viseras A."/>
            <person name="Sanchez-Porro C."/>
            <person name="Ventosa A."/>
        </authorList>
    </citation>
    <scope>NUCLEOTIDE SEQUENCE [LARGE SCALE GENOMIC DNA]</scope>
    <source>
        <strain evidence="1 2">F13</strain>
    </source>
</reference>